<evidence type="ECO:0000313" key="2">
    <source>
        <dbReference type="EMBL" id="MBB4917460.1"/>
    </source>
</evidence>
<gene>
    <name evidence="2" type="ORF">FHS44_004568</name>
</gene>
<keyword evidence="3" id="KW-1185">Reference proteome</keyword>
<reference evidence="2 3" key="1">
    <citation type="submission" date="2020-08" db="EMBL/GenBank/DDBJ databases">
        <title>Genomic Encyclopedia of Type Strains, Phase III (KMG-III): the genomes of soil and plant-associated and newly described type strains.</title>
        <authorList>
            <person name="Whitman W."/>
        </authorList>
    </citation>
    <scope>NUCLEOTIDE SEQUENCE [LARGE SCALE GENOMIC DNA]</scope>
    <source>
        <strain evidence="2 3">CECT 8840</strain>
    </source>
</reference>
<evidence type="ECO:0000256" key="1">
    <source>
        <dbReference type="SAM" id="MobiDB-lite"/>
    </source>
</evidence>
<dbReference type="AlphaFoldDB" id="A0A7W7VPN4"/>
<feature type="region of interest" description="Disordered" evidence="1">
    <location>
        <begin position="1"/>
        <end position="36"/>
    </location>
</feature>
<dbReference type="EMBL" id="JACHJP010000004">
    <property type="protein sequence ID" value="MBB4917460.1"/>
    <property type="molecule type" value="Genomic_DNA"/>
</dbReference>
<proteinExistence type="predicted"/>
<dbReference type="Proteomes" id="UP000552644">
    <property type="component" value="Unassembled WGS sequence"/>
</dbReference>
<organism evidence="2 3">
    <name type="scientific">Streptosporangium saharense</name>
    <dbReference type="NCBI Taxonomy" id="1706840"/>
    <lineage>
        <taxon>Bacteria</taxon>
        <taxon>Bacillati</taxon>
        <taxon>Actinomycetota</taxon>
        <taxon>Actinomycetes</taxon>
        <taxon>Streptosporangiales</taxon>
        <taxon>Streptosporangiaceae</taxon>
        <taxon>Streptosporangium</taxon>
    </lineage>
</organism>
<protein>
    <submittedName>
        <fullName evidence="2">Uncharacterized protein</fullName>
    </submittedName>
</protein>
<comment type="caution">
    <text evidence="2">The sequence shown here is derived from an EMBL/GenBank/DDBJ whole genome shotgun (WGS) entry which is preliminary data.</text>
</comment>
<feature type="compositionally biased region" description="Basic and acidic residues" evidence="1">
    <location>
        <begin position="21"/>
        <end position="36"/>
    </location>
</feature>
<evidence type="ECO:0000313" key="3">
    <source>
        <dbReference type="Proteomes" id="UP000552644"/>
    </source>
</evidence>
<sequence>MVLDGPIPAVAWESGMNPTALDHRTSTRKAAHPDAD</sequence>
<accession>A0A7W7VPN4</accession>
<name>A0A7W7VPN4_9ACTN</name>